<evidence type="ECO:0000313" key="2">
    <source>
        <dbReference type="Proteomes" id="UP000308600"/>
    </source>
</evidence>
<reference evidence="1 2" key="1">
    <citation type="journal article" date="2019" name="Nat. Ecol. Evol.">
        <title>Megaphylogeny resolves global patterns of mushroom evolution.</title>
        <authorList>
            <person name="Varga T."/>
            <person name="Krizsan K."/>
            <person name="Foldi C."/>
            <person name="Dima B."/>
            <person name="Sanchez-Garcia M."/>
            <person name="Sanchez-Ramirez S."/>
            <person name="Szollosi G.J."/>
            <person name="Szarkandi J.G."/>
            <person name="Papp V."/>
            <person name="Albert L."/>
            <person name="Andreopoulos W."/>
            <person name="Angelini C."/>
            <person name="Antonin V."/>
            <person name="Barry K.W."/>
            <person name="Bougher N.L."/>
            <person name="Buchanan P."/>
            <person name="Buyck B."/>
            <person name="Bense V."/>
            <person name="Catcheside P."/>
            <person name="Chovatia M."/>
            <person name="Cooper J."/>
            <person name="Damon W."/>
            <person name="Desjardin D."/>
            <person name="Finy P."/>
            <person name="Geml J."/>
            <person name="Haridas S."/>
            <person name="Hughes K."/>
            <person name="Justo A."/>
            <person name="Karasinski D."/>
            <person name="Kautmanova I."/>
            <person name="Kiss B."/>
            <person name="Kocsube S."/>
            <person name="Kotiranta H."/>
            <person name="LaButti K.M."/>
            <person name="Lechner B.E."/>
            <person name="Liimatainen K."/>
            <person name="Lipzen A."/>
            <person name="Lukacs Z."/>
            <person name="Mihaltcheva S."/>
            <person name="Morgado L.N."/>
            <person name="Niskanen T."/>
            <person name="Noordeloos M.E."/>
            <person name="Ohm R.A."/>
            <person name="Ortiz-Santana B."/>
            <person name="Ovrebo C."/>
            <person name="Racz N."/>
            <person name="Riley R."/>
            <person name="Savchenko A."/>
            <person name="Shiryaev A."/>
            <person name="Soop K."/>
            <person name="Spirin V."/>
            <person name="Szebenyi C."/>
            <person name="Tomsovsky M."/>
            <person name="Tulloss R.E."/>
            <person name="Uehling J."/>
            <person name="Grigoriev I.V."/>
            <person name="Vagvolgyi C."/>
            <person name="Papp T."/>
            <person name="Martin F.M."/>
            <person name="Miettinen O."/>
            <person name="Hibbett D.S."/>
            <person name="Nagy L.G."/>
        </authorList>
    </citation>
    <scope>NUCLEOTIDE SEQUENCE [LARGE SCALE GENOMIC DNA]</scope>
    <source>
        <strain evidence="1 2">NL-1719</strain>
    </source>
</reference>
<evidence type="ECO:0000313" key="1">
    <source>
        <dbReference type="EMBL" id="TFK71876.1"/>
    </source>
</evidence>
<sequence>MSLTNSTTPTCEDIAIILSLREGSSRFIKRKWAHEGERDDDLAKLLDRFSNRPEGIATLDEFGSKYLPAVVDRFIEAKFELPLPPTPPPGAFHNGYFSILSRLSHPPLNYFAKYLRSKHPIASPGKKLGRVIAERLAEITQLHPDMTLAPSYAQSLFRILDVLAFILLIFEGDQEPITVDVKMTLLVLVEDCKVSQNERLRTVSASLSNLLTTSFKHSPERRKWVMTTRGQNRCGLPTCNITTGLKACARCLTVCYCSPEHQRAHWRSKISLPHKACCFSTVY</sequence>
<dbReference type="Proteomes" id="UP000308600">
    <property type="component" value="Unassembled WGS sequence"/>
</dbReference>
<accession>A0ACD3B213</accession>
<dbReference type="EMBL" id="ML208292">
    <property type="protein sequence ID" value="TFK71876.1"/>
    <property type="molecule type" value="Genomic_DNA"/>
</dbReference>
<organism evidence="1 2">
    <name type="scientific">Pluteus cervinus</name>
    <dbReference type="NCBI Taxonomy" id="181527"/>
    <lineage>
        <taxon>Eukaryota</taxon>
        <taxon>Fungi</taxon>
        <taxon>Dikarya</taxon>
        <taxon>Basidiomycota</taxon>
        <taxon>Agaricomycotina</taxon>
        <taxon>Agaricomycetes</taxon>
        <taxon>Agaricomycetidae</taxon>
        <taxon>Agaricales</taxon>
        <taxon>Pluteineae</taxon>
        <taxon>Pluteaceae</taxon>
        <taxon>Pluteus</taxon>
    </lineage>
</organism>
<protein>
    <submittedName>
        <fullName evidence="1">Uncharacterized protein</fullName>
    </submittedName>
</protein>
<proteinExistence type="predicted"/>
<gene>
    <name evidence="1" type="ORF">BDN72DRAFT_400762</name>
</gene>
<name>A0ACD3B213_9AGAR</name>
<keyword evidence="2" id="KW-1185">Reference proteome</keyword>